<dbReference type="RefSeq" id="WP_406694030.1">
    <property type="nucleotide sequence ID" value="NZ_CP155447.1"/>
</dbReference>
<organism evidence="1">
    <name type="scientific">Singulisphaera sp. Ch08</name>
    <dbReference type="NCBI Taxonomy" id="3120278"/>
    <lineage>
        <taxon>Bacteria</taxon>
        <taxon>Pseudomonadati</taxon>
        <taxon>Planctomycetota</taxon>
        <taxon>Planctomycetia</taxon>
        <taxon>Isosphaerales</taxon>
        <taxon>Isosphaeraceae</taxon>
        <taxon>Singulisphaera</taxon>
    </lineage>
</organism>
<evidence type="ECO:0000313" key="1">
    <source>
        <dbReference type="EMBL" id="XBH01332.1"/>
    </source>
</evidence>
<proteinExistence type="predicted"/>
<accession>A0AAU7C843</accession>
<dbReference type="EMBL" id="CP155447">
    <property type="protein sequence ID" value="XBH01332.1"/>
    <property type="molecule type" value="Genomic_DNA"/>
</dbReference>
<dbReference type="AlphaFoldDB" id="A0AAU7C843"/>
<name>A0AAU7C843_9BACT</name>
<reference evidence="1" key="1">
    <citation type="submission" date="2024-05" db="EMBL/GenBank/DDBJ databases">
        <title>Planctomycetes of the genus Singulisphaera possess chitinolytic capabilities.</title>
        <authorList>
            <person name="Ivanova A."/>
        </authorList>
    </citation>
    <scope>NUCLEOTIDE SEQUENCE</scope>
    <source>
        <strain evidence="1">Ch08T</strain>
    </source>
</reference>
<gene>
    <name evidence="1" type="ORF">V5E97_23595</name>
</gene>
<sequence length="124" mass="14117">MYYTHYFANNETLLRARNWLSRLGFGPESMETHTNGIPRLSVAVDWRRWSVVEMLINAIERGDPRGWPGLWDVTHQAHVYPQPPMSEGMTAPARANATAIGWHPNDRTLPVGQAYEGIDDLMGR</sequence>
<protein>
    <submittedName>
        <fullName evidence="1">Uncharacterized protein</fullName>
    </submittedName>
</protein>